<feature type="non-terminal residue" evidence="1">
    <location>
        <position position="47"/>
    </location>
</feature>
<organism evidence="1 2">
    <name type="scientific">Trifolium medium</name>
    <dbReference type="NCBI Taxonomy" id="97028"/>
    <lineage>
        <taxon>Eukaryota</taxon>
        <taxon>Viridiplantae</taxon>
        <taxon>Streptophyta</taxon>
        <taxon>Embryophyta</taxon>
        <taxon>Tracheophyta</taxon>
        <taxon>Spermatophyta</taxon>
        <taxon>Magnoliopsida</taxon>
        <taxon>eudicotyledons</taxon>
        <taxon>Gunneridae</taxon>
        <taxon>Pentapetalae</taxon>
        <taxon>rosids</taxon>
        <taxon>fabids</taxon>
        <taxon>Fabales</taxon>
        <taxon>Fabaceae</taxon>
        <taxon>Papilionoideae</taxon>
        <taxon>50 kb inversion clade</taxon>
        <taxon>NPAAA clade</taxon>
        <taxon>Hologalegina</taxon>
        <taxon>IRL clade</taxon>
        <taxon>Trifolieae</taxon>
        <taxon>Trifolium</taxon>
    </lineage>
</organism>
<keyword evidence="2" id="KW-1185">Reference proteome</keyword>
<dbReference type="EMBL" id="LXQA010096977">
    <property type="protein sequence ID" value="MCI15556.1"/>
    <property type="molecule type" value="Genomic_DNA"/>
</dbReference>
<proteinExistence type="predicted"/>
<dbReference type="AlphaFoldDB" id="A0A392PW66"/>
<evidence type="ECO:0000313" key="2">
    <source>
        <dbReference type="Proteomes" id="UP000265520"/>
    </source>
</evidence>
<reference evidence="1 2" key="1">
    <citation type="journal article" date="2018" name="Front. Plant Sci.">
        <title>Red Clover (Trifolium pratense) and Zigzag Clover (T. medium) - A Picture of Genomic Similarities and Differences.</title>
        <authorList>
            <person name="Dluhosova J."/>
            <person name="Istvanek J."/>
            <person name="Nedelnik J."/>
            <person name="Repkova J."/>
        </authorList>
    </citation>
    <scope>NUCLEOTIDE SEQUENCE [LARGE SCALE GENOMIC DNA]</scope>
    <source>
        <strain evidence="2">cv. 10/8</strain>
        <tissue evidence="1">Leaf</tissue>
    </source>
</reference>
<dbReference type="Proteomes" id="UP000265520">
    <property type="component" value="Unassembled WGS sequence"/>
</dbReference>
<sequence length="47" mass="5297">MDDFPDPNPPLNPPSTPVSDEIWVVAEIRQARTLYISIGIDKSFRVV</sequence>
<name>A0A392PW66_9FABA</name>
<accession>A0A392PW66</accession>
<protein>
    <submittedName>
        <fullName evidence="1">Uncharacterized protein</fullName>
    </submittedName>
</protein>
<evidence type="ECO:0000313" key="1">
    <source>
        <dbReference type="EMBL" id="MCI15556.1"/>
    </source>
</evidence>
<comment type="caution">
    <text evidence="1">The sequence shown here is derived from an EMBL/GenBank/DDBJ whole genome shotgun (WGS) entry which is preliminary data.</text>
</comment>